<evidence type="ECO:0008006" key="3">
    <source>
        <dbReference type="Google" id="ProtNLM"/>
    </source>
</evidence>
<dbReference type="OrthoDB" id="1752139at2759"/>
<name>A0A2P5Y5B1_GOSBA</name>
<protein>
    <recommendedName>
        <fullName evidence="3">Retrotransposon gag domain-containing protein</fullName>
    </recommendedName>
</protein>
<accession>A0A2P5Y5B1</accession>
<evidence type="ECO:0000313" key="2">
    <source>
        <dbReference type="Proteomes" id="UP000239757"/>
    </source>
</evidence>
<sequence>MVLQLLPQGHTCAPQPIKVPGPLVGIQTVYRDARENEGTRRIVVLAENEIQGTIEVYPRIKEYNEPLAAEILRHHGAPTFKFPKMLYDGLGDPKDHLANYTNHVNILVTSDEVRYKAFLMNLEGLAHAWYLALLRHFTSNFEQLADLFMMRFLDNKTLQ</sequence>
<evidence type="ECO:0000313" key="1">
    <source>
        <dbReference type="EMBL" id="PPS10736.1"/>
    </source>
</evidence>
<dbReference type="PANTHER" id="PTHR33223">
    <property type="entry name" value="CCHC-TYPE DOMAIN-CONTAINING PROTEIN"/>
    <property type="match status" value="1"/>
</dbReference>
<dbReference type="PANTHER" id="PTHR33223:SF10">
    <property type="entry name" value="AMINOTRANSFERASE-LIKE PLANT MOBILE DOMAIN-CONTAINING PROTEIN"/>
    <property type="match status" value="1"/>
</dbReference>
<organism evidence="1 2">
    <name type="scientific">Gossypium barbadense</name>
    <name type="common">Sea Island cotton</name>
    <name type="synonym">Hibiscus barbadensis</name>
    <dbReference type="NCBI Taxonomy" id="3634"/>
    <lineage>
        <taxon>Eukaryota</taxon>
        <taxon>Viridiplantae</taxon>
        <taxon>Streptophyta</taxon>
        <taxon>Embryophyta</taxon>
        <taxon>Tracheophyta</taxon>
        <taxon>Spermatophyta</taxon>
        <taxon>Magnoliopsida</taxon>
        <taxon>eudicotyledons</taxon>
        <taxon>Gunneridae</taxon>
        <taxon>Pentapetalae</taxon>
        <taxon>rosids</taxon>
        <taxon>malvids</taxon>
        <taxon>Malvales</taxon>
        <taxon>Malvaceae</taxon>
        <taxon>Malvoideae</taxon>
        <taxon>Gossypium</taxon>
    </lineage>
</organism>
<dbReference type="AlphaFoldDB" id="A0A2P5Y5B1"/>
<dbReference type="Proteomes" id="UP000239757">
    <property type="component" value="Unassembled WGS sequence"/>
</dbReference>
<gene>
    <name evidence="1" type="ORF">GOBAR_AA09908</name>
</gene>
<dbReference type="EMBL" id="KZ663685">
    <property type="protein sequence ID" value="PPS10736.1"/>
    <property type="molecule type" value="Genomic_DNA"/>
</dbReference>
<proteinExistence type="predicted"/>
<reference evidence="1 2" key="1">
    <citation type="submission" date="2015-01" db="EMBL/GenBank/DDBJ databases">
        <title>Genome of allotetraploid Gossypium barbadense reveals genomic plasticity and fiber elongation in cotton evolution.</title>
        <authorList>
            <person name="Chen X."/>
            <person name="Liu X."/>
            <person name="Zhao B."/>
            <person name="Zheng H."/>
            <person name="Hu Y."/>
            <person name="Lu G."/>
            <person name="Yang C."/>
            <person name="Chen J."/>
            <person name="Shan C."/>
            <person name="Zhang L."/>
            <person name="Zhou Y."/>
            <person name="Wang L."/>
            <person name="Guo W."/>
            <person name="Bai Y."/>
            <person name="Ruan J."/>
            <person name="Shangguan X."/>
            <person name="Mao Y."/>
            <person name="Jiang J."/>
            <person name="Zhu Y."/>
            <person name="Lei J."/>
            <person name="Kang H."/>
            <person name="Chen S."/>
            <person name="He X."/>
            <person name="Wang R."/>
            <person name="Wang Y."/>
            <person name="Chen J."/>
            <person name="Wang L."/>
            <person name="Yu S."/>
            <person name="Wang B."/>
            <person name="Wei J."/>
            <person name="Song S."/>
            <person name="Lu X."/>
            <person name="Gao Z."/>
            <person name="Gu W."/>
            <person name="Deng X."/>
            <person name="Ma D."/>
            <person name="Wang S."/>
            <person name="Liang W."/>
            <person name="Fang L."/>
            <person name="Cai C."/>
            <person name="Zhu X."/>
            <person name="Zhou B."/>
            <person name="Zhang Y."/>
            <person name="Chen Z."/>
            <person name="Xu S."/>
            <person name="Zhu R."/>
            <person name="Wang S."/>
            <person name="Zhang T."/>
            <person name="Zhao G."/>
        </authorList>
    </citation>
    <scope>NUCLEOTIDE SEQUENCE [LARGE SCALE GENOMIC DNA]</scope>
    <source>
        <strain evidence="2">cv. Xinhai21</strain>
        <tissue evidence="1">Leaf</tissue>
    </source>
</reference>